<proteinExistence type="predicted"/>
<dbReference type="InterPro" id="IPR000742">
    <property type="entry name" value="EGF"/>
</dbReference>
<gene>
    <name evidence="6" type="ORF">GCK72_011586</name>
</gene>
<dbReference type="PROSITE" id="PS00022">
    <property type="entry name" value="EGF_1"/>
    <property type="match status" value="1"/>
</dbReference>
<keyword evidence="3" id="KW-0245">EGF-like domain</keyword>
<dbReference type="Pfam" id="PF18720">
    <property type="entry name" value="EGF_Tenascin"/>
    <property type="match status" value="1"/>
</dbReference>
<dbReference type="CTD" id="78775246"/>
<dbReference type="InterPro" id="IPR041161">
    <property type="entry name" value="EGF_Tenascin"/>
</dbReference>
<dbReference type="RefSeq" id="XP_053588128.1">
    <property type="nucleotide sequence ID" value="XM_053728551.1"/>
</dbReference>
<evidence type="ECO:0000313" key="7">
    <source>
        <dbReference type="Proteomes" id="UP000483820"/>
    </source>
</evidence>
<reference evidence="6 7" key="1">
    <citation type="submission" date="2019-12" db="EMBL/GenBank/DDBJ databases">
        <title>Chromosome-level assembly of the Caenorhabditis remanei genome.</title>
        <authorList>
            <person name="Teterina A.A."/>
            <person name="Willis J.H."/>
            <person name="Phillips P.C."/>
        </authorList>
    </citation>
    <scope>NUCLEOTIDE SEQUENCE [LARGE SCALE GENOMIC DNA]</scope>
    <source>
        <strain evidence="6 7">PX506</strain>
        <tissue evidence="6">Whole organism</tissue>
    </source>
</reference>
<sequence length="119" mass="12669">MSLLSADLCPNGCSARGVCVMVSEVAECICDLGWMGSDCSSSVASSAATADPAVVTSGCSCWIPWFLVFVLLGLVGSLFGCWYHEWAARHGLVVDKNVVRRRRSSFVPRDEVTPSAPPV</sequence>
<feature type="disulfide bond" evidence="3">
    <location>
        <begin position="30"/>
        <end position="39"/>
    </location>
</feature>
<keyword evidence="4" id="KW-0812">Transmembrane</keyword>
<dbReference type="SUPFAM" id="SSF57196">
    <property type="entry name" value="EGF/Laminin"/>
    <property type="match status" value="1"/>
</dbReference>
<evidence type="ECO:0000313" key="6">
    <source>
        <dbReference type="EMBL" id="KAF1763320.1"/>
    </source>
</evidence>
<keyword evidence="4" id="KW-0472">Membrane</keyword>
<evidence type="ECO:0000256" key="4">
    <source>
        <dbReference type="SAM" id="Phobius"/>
    </source>
</evidence>
<dbReference type="Proteomes" id="UP000483820">
    <property type="component" value="Chromosome III"/>
</dbReference>
<feature type="disulfide bond" evidence="3">
    <location>
        <begin position="9"/>
        <end position="19"/>
    </location>
</feature>
<feature type="transmembrane region" description="Helical" evidence="4">
    <location>
        <begin position="62"/>
        <end position="83"/>
    </location>
</feature>
<dbReference type="Gene3D" id="2.10.25.10">
    <property type="entry name" value="Laminin"/>
    <property type="match status" value="1"/>
</dbReference>
<dbReference type="GeneID" id="78775246"/>
<feature type="domain" description="EGF-like" evidence="5">
    <location>
        <begin position="5"/>
        <end position="40"/>
    </location>
</feature>
<keyword evidence="2" id="KW-0325">Glycoprotein</keyword>
<dbReference type="AlphaFoldDB" id="A0A6A5H669"/>
<evidence type="ECO:0000256" key="3">
    <source>
        <dbReference type="PROSITE-ProRule" id="PRU00076"/>
    </source>
</evidence>
<dbReference type="PROSITE" id="PS01186">
    <property type="entry name" value="EGF_2"/>
    <property type="match status" value="1"/>
</dbReference>
<dbReference type="EMBL" id="WUAV01000003">
    <property type="protein sequence ID" value="KAF1763320.1"/>
    <property type="molecule type" value="Genomic_DNA"/>
</dbReference>
<accession>A0A6A5H669</accession>
<dbReference type="KEGG" id="crq:GCK72_011586"/>
<evidence type="ECO:0000256" key="1">
    <source>
        <dbReference type="ARBA" id="ARBA00023157"/>
    </source>
</evidence>
<evidence type="ECO:0000259" key="5">
    <source>
        <dbReference type="PROSITE" id="PS50026"/>
    </source>
</evidence>
<keyword evidence="4" id="KW-1133">Transmembrane helix</keyword>
<comment type="caution">
    <text evidence="6">The sequence shown here is derived from an EMBL/GenBank/DDBJ whole genome shotgun (WGS) entry which is preliminary data.</text>
</comment>
<protein>
    <recommendedName>
        <fullName evidence="5">EGF-like domain-containing protein</fullName>
    </recommendedName>
</protein>
<name>A0A6A5H669_CAERE</name>
<evidence type="ECO:0000256" key="2">
    <source>
        <dbReference type="ARBA" id="ARBA00023180"/>
    </source>
</evidence>
<dbReference type="PROSITE" id="PS50026">
    <property type="entry name" value="EGF_3"/>
    <property type="match status" value="1"/>
</dbReference>
<organism evidence="6 7">
    <name type="scientific">Caenorhabditis remanei</name>
    <name type="common">Caenorhabditis vulgaris</name>
    <dbReference type="NCBI Taxonomy" id="31234"/>
    <lineage>
        <taxon>Eukaryota</taxon>
        <taxon>Metazoa</taxon>
        <taxon>Ecdysozoa</taxon>
        <taxon>Nematoda</taxon>
        <taxon>Chromadorea</taxon>
        <taxon>Rhabditida</taxon>
        <taxon>Rhabditina</taxon>
        <taxon>Rhabditomorpha</taxon>
        <taxon>Rhabditoidea</taxon>
        <taxon>Rhabditidae</taxon>
        <taxon>Peloderinae</taxon>
        <taxon>Caenorhabditis</taxon>
    </lineage>
</organism>
<keyword evidence="1 3" id="KW-1015">Disulfide bond</keyword>
<comment type="caution">
    <text evidence="3">Lacks conserved residue(s) required for the propagation of feature annotation.</text>
</comment>
<dbReference type="FunFam" id="2.10.25.10:FF:000001">
    <property type="entry name" value="Tenascin C"/>
    <property type="match status" value="1"/>
</dbReference>